<dbReference type="Pfam" id="PF12705">
    <property type="entry name" value="PDDEXK_1"/>
    <property type="match status" value="1"/>
</dbReference>
<gene>
    <name evidence="2" type="ORF">SYV04_05050</name>
</gene>
<dbReference type="Gene3D" id="3.90.320.10">
    <property type="match status" value="1"/>
</dbReference>
<comment type="caution">
    <text evidence="2">The sequence shown here is derived from an EMBL/GenBank/DDBJ whole genome shotgun (WGS) entry which is preliminary data.</text>
</comment>
<name>A0ABU5GX17_9BACT</name>
<proteinExistence type="predicted"/>
<evidence type="ECO:0000313" key="2">
    <source>
        <dbReference type="EMBL" id="MDY7225735.1"/>
    </source>
</evidence>
<feature type="domain" description="PD-(D/E)XK endonuclease-like" evidence="1">
    <location>
        <begin position="202"/>
        <end position="369"/>
    </location>
</feature>
<dbReference type="Proteomes" id="UP001291309">
    <property type="component" value="Unassembled WGS sequence"/>
</dbReference>
<dbReference type="EMBL" id="JAXIVS010000001">
    <property type="protein sequence ID" value="MDY7225735.1"/>
    <property type="molecule type" value="Genomic_DNA"/>
</dbReference>
<protein>
    <submittedName>
        <fullName evidence="2">PD-(D/E)XK nuclease family protein</fullName>
    </submittedName>
</protein>
<dbReference type="InterPro" id="IPR011604">
    <property type="entry name" value="PDDEXK-like_dom_sf"/>
</dbReference>
<reference evidence="2 3" key="1">
    <citation type="submission" date="2023-12" db="EMBL/GenBank/DDBJ databases">
        <title>the genome sequence of Hyalangium sp. s54d21.</title>
        <authorList>
            <person name="Zhang X."/>
        </authorList>
    </citation>
    <scope>NUCLEOTIDE SEQUENCE [LARGE SCALE GENOMIC DNA]</scope>
    <source>
        <strain evidence="3">s54d21</strain>
    </source>
</reference>
<organism evidence="2 3">
    <name type="scientific">Hyalangium rubrum</name>
    <dbReference type="NCBI Taxonomy" id="3103134"/>
    <lineage>
        <taxon>Bacteria</taxon>
        <taxon>Pseudomonadati</taxon>
        <taxon>Myxococcota</taxon>
        <taxon>Myxococcia</taxon>
        <taxon>Myxococcales</taxon>
        <taxon>Cystobacterineae</taxon>
        <taxon>Archangiaceae</taxon>
        <taxon>Hyalangium</taxon>
    </lineage>
</organism>
<dbReference type="RefSeq" id="WP_321544439.1">
    <property type="nucleotide sequence ID" value="NZ_JAXIVS010000001.1"/>
</dbReference>
<keyword evidence="3" id="KW-1185">Reference proteome</keyword>
<evidence type="ECO:0000313" key="3">
    <source>
        <dbReference type="Proteomes" id="UP001291309"/>
    </source>
</evidence>
<accession>A0ABU5GX17</accession>
<evidence type="ECO:0000259" key="1">
    <source>
        <dbReference type="Pfam" id="PF12705"/>
    </source>
</evidence>
<sequence>MLERRRERELVPNYSLTGDLLSFMRCGLQYRYQNGSALPPSRPVQMWFGEFIHGVMETAYRLWKSSPPAFPWPCTKTPYNANPPSNRAAHDIGVIGDVVEATLAAAGKNPRSRDLRDSAYERAERAVNEIGPQLFPLVQSAEERVIGTRPLTMPAGMKARARMYELHGIMDVLSSVTVGATGNNALCDAVRAVVPNLPSGAEIIVDYKGAARPSTNHPYWKQGDWQLQMYAWLRSKQPNAAPVVAGVLIYINELALGQAGLGELQRDVKHGRTDVKPVPGSRDDYLLRTWTPGAQIPAFSLEFRMQRAIRAVPITDPSMTAALAEFDKVVVDIESCAAREAQHGKIMAHWPAGGDDPTCDACDFRHFCPSPAAARAKPGYQPPAPDTP</sequence>
<dbReference type="InterPro" id="IPR038726">
    <property type="entry name" value="PDDEXK_AddAB-type"/>
</dbReference>